<comment type="caution">
    <text evidence="4">The sequence shown here is derived from an EMBL/GenBank/DDBJ whole genome shotgun (WGS) entry which is preliminary data.</text>
</comment>
<evidence type="ECO:0000259" key="3">
    <source>
        <dbReference type="Pfam" id="PF00294"/>
    </source>
</evidence>
<keyword evidence="1" id="KW-0808">Transferase</keyword>
<dbReference type="SUPFAM" id="SSF53613">
    <property type="entry name" value="Ribokinase-like"/>
    <property type="match status" value="1"/>
</dbReference>
<dbReference type="AlphaFoldDB" id="A0A922MCK6"/>
<dbReference type="Pfam" id="PF00294">
    <property type="entry name" value="PfkB"/>
    <property type="match status" value="1"/>
</dbReference>
<name>A0A922MCK6_SPOEX</name>
<dbReference type="InterPro" id="IPR002173">
    <property type="entry name" value="Carboh/pur_kinase_PfkB_CS"/>
</dbReference>
<dbReference type="InterPro" id="IPR011611">
    <property type="entry name" value="PfkB_dom"/>
</dbReference>
<dbReference type="GO" id="GO:0016301">
    <property type="term" value="F:kinase activity"/>
    <property type="evidence" value="ECO:0007669"/>
    <property type="project" value="UniProtKB-KW"/>
</dbReference>
<proteinExistence type="predicted"/>
<reference evidence="4" key="1">
    <citation type="journal article" date="2021" name="G3 (Bethesda)">
        <title>Genome and transcriptome analysis of the beet armyworm Spodoptera exigua reveals targets for pest control. .</title>
        <authorList>
            <person name="Simon S."/>
            <person name="Breeschoten T."/>
            <person name="Jansen H.J."/>
            <person name="Dirks R.P."/>
            <person name="Schranz M.E."/>
            <person name="Ros V.I.D."/>
        </authorList>
    </citation>
    <scope>NUCLEOTIDE SEQUENCE</scope>
    <source>
        <strain evidence="4">TB_SE_WUR_2020</strain>
    </source>
</reference>
<dbReference type="InterPro" id="IPR029056">
    <property type="entry name" value="Ribokinase-like"/>
</dbReference>
<organism evidence="4 5">
    <name type="scientific">Spodoptera exigua</name>
    <name type="common">Beet armyworm</name>
    <name type="synonym">Noctua fulgens</name>
    <dbReference type="NCBI Taxonomy" id="7107"/>
    <lineage>
        <taxon>Eukaryota</taxon>
        <taxon>Metazoa</taxon>
        <taxon>Ecdysozoa</taxon>
        <taxon>Arthropoda</taxon>
        <taxon>Hexapoda</taxon>
        <taxon>Insecta</taxon>
        <taxon>Pterygota</taxon>
        <taxon>Neoptera</taxon>
        <taxon>Endopterygota</taxon>
        <taxon>Lepidoptera</taxon>
        <taxon>Glossata</taxon>
        <taxon>Ditrysia</taxon>
        <taxon>Noctuoidea</taxon>
        <taxon>Noctuidae</taxon>
        <taxon>Amphipyrinae</taxon>
        <taxon>Spodoptera</taxon>
    </lineage>
</organism>
<dbReference type="Proteomes" id="UP000814243">
    <property type="component" value="Unassembled WGS sequence"/>
</dbReference>
<evidence type="ECO:0000313" key="4">
    <source>
        <dbReference type="EMBL" id="KAH9634063.1"/>
    </source>
</evidence>
<dbReference type="Gene3D" id="3.40.1190.20">
    <property type="match status" value="1"/>
</dbReference>
<dbReference type="PROSITE" id="PS00584">
    <property type="entry name" value="PFKB_KINASES_2"/>
    <property type="match status" value="1"/>
</dbReference>
<sequence length="131" mass="14612">MADMAGSPQKNSSCEFEEIVKLYSNVSSIIQFMIVTMGSRGVITLKNERHEIKAKYYPTESISKIESVSGAGDCFASGFIHGMLSGYKESHCIFIGFEAAKMALLCKHTVPSNVNTINKSWFREPMYKLIK</sequence>
<protein>
    <recommendedName>
        <fullName evidence="3">Carbohydrate kinase PfkB domain-containing protein</fullName>
    </recommendedName>
</protein>
<dbReference type="EMBL" id="JACEFF010000624">
    <property type="protein sequence ID" value="KAH9634063.1"/>
    <property type="molecule type" value="Genomic_DNA"/>
</dbReference>
<evidence type="ECO:0000313" key="5">
    <source>
        <dbReference type="Proteomes" id="UP000814243"/>
    </source>
</evidence>
<feature type="domain" description="Carbohydrate kinase PfkB" evidence="3">
    <location>
        <begin position="15"/>
        <end position="111"/>
    </location>
</feature>
<gene>
    <name evidence="4" type="ORF">HF086_001265</name>
</gene>
<keyword evidence="2" id="KW-0418">Kinase</keyword>
<accession>A0A922MCK6</accession>
<evidence type="ECO:0000256" key="2">
    <source>
        <dbReference type="ARBA" id="ARBA00022777"/>
    </source>
</evidence>
<dbReference type="GO" id="GO:0006796">
    <property type="term" value="P:phosphate-containing compound metabolic process"/>
    <property type="evidence" value="ECO:0007669"/>
    <property type="project" value="UniProtKB-ARBA"/>
</dbReference>
<evidence type="ECO:0000256" key="1">
    <source>
        <dbReference type="ARBA" id="ARBA00022679"/>
    </source>
</evidence>